<evidence type="ECO:0000256" key="10">
    <source>
        <dbReference type="ARBA" id="ARBA00022989"/>
    </source>
</evidence>
<dbReference type="Pfam" id="PF00512">
    <property type="entry name" value="HisKA"/>
    <property type="match status" value="1"/>
</dbReference>
<evidence type="ECO:0000313" key="16">
    <source>
        <dbReference type="Proteomes" id="UP000826462"/>
    </source>
</evidence>
<dbReference type="SMART" id="SM00387">
    <property type="entry name" value="HATPase_c"/>
    <property type="match status" value="1"/>
</dbReference>
<evidence type="ECO:0000256" key="5">
    <source>
        <dbReference type="ARBA" id="ARBA00022679"/>
    </source>
</evidence>
<dbReference type="Pfam" id="PF13493">
    <property type="entry name" value="DUF4118"/>
    <property type="match status" value="1"/>
</dbReference>
<keyword evidence="11" id="KW-0902">Two-component regulatory system</keyword>
<dbReference type="InterPro" id="IPR038318">
    <property type="entry name" value="KdpD_sf"/>
</dbReference>
<dbReference type="Gene3D" id="3.40.50.620">
    <property type="entry name" value="HUPs"/>
    <property type="match status" value="1"/>
</dbReference>
<sequence length="911" mass="99283">MQTASEPALVREPEHENRSTDIARGRLKIFFGACPGVGKTWAMLQAVRRQRDDGVDVAIGEIDTHGSEMLRRLVEGLPALPPKHVHRHERMLREFDLDGALAAHPRLIAIDELARANVPGGRHAKRWQDVDALLAAGIDVYATLDVAQLESLGDTVGNMIGVRVRETVPDRFFFDAADVVLIDLPPDDLLARLMSGSARLTAATEGARSYLVRTNLLALRELALRCVADRANADVHGQRLKGRLRTAGATRERILVGIRAEPSHERLILEGARLAQHLRAEWVVVHVDRSTDVRDAHQRETLLTLANLADSLGAEFTTLPGEEVASTLVGYAHERGATRLVLGSRPPRRRWRALWRALSGPRIAERIVRANPRLALVVVGTSDDDALPARVVAKRTAETVWSGLLLAVFACALTTVIASVLLHFFATPNVVMLFMLNVVLLSLRLGRVAGAWAALLSVASFDFFFVDPRFSFAVSDTQYLFTFVLMLTVALVTSQLAARLRYKAKVATAGERRATAVARVARDLSSAIRPAQIAAVCRQTIAPLFDARVALVLPALVPDSIATENTAGKSAARAELLRDDANADDFVDTSVAQWTYDHAEAAGAGTQTLSGARALYLPLKGPICTRGVLAICAEDGELSNDADDRRLLDACCVLIALALERTHFIEIAQDTQVRMEGERLRNALLAAVSHDLKTPLTAISGLAETLERVGDLPDTERTAVSRSIRLQTEELHRLVTNLLDLARMQSEGVRLNKEWHALGEITGSALGRLGNVLDAHRVRTELPADLPLIEIDAIAFERVLVNLIDNAVKYTPAGSTIQIRARAVGDTMHLFIEDDGPGLPNVDPEHFFEAFTRGVRESAISGVGLGLALCRTIVDAHEGAIDAERRLPQGTRFEIRLPLGAPPLIEEERAA</sequence>
<dbReference type="PANTHER" id="PTHR45569:SF1">
    <property type="entry name" value="SENSOR PROTEIN KDPD"/>
    <property type="match status" value="1"/>
</dbReference>
<organism evidence="15 16">
    <name type="scientific">Paraburkholderia edwinii</name>
    <dbReference type="NCBI Taxonomy" id="2861782"/>
    <lineage>
        <taxon>Bacteria</taxon>
        <taxon>Pseudomonadati</taxon>
        <taxon>Pseudomonadota</taxon>
        <taxon>Betaproteobacteria</taxon>
        <taxon>Burkholderiales</taxon>
        <taxon>Burkholderiaceae</taxon>
        <taxon>Paraburkholderia</taxon>
    </lineage>
</organism>
<comment type="subcellular location">
    <subcellularLocation>
        <location evidence="2">Membrane</location>
        <topology evidence="2">Multi-pass membrane protein</topology>
    </subcellularLocation>
</comment>
<protein>
    <recommendedName>
        <fullName evidence="3">histidine kinase</fullName>
        <ecNumber evidence="3">2.7.13.3</ecNumber>
    </recommendedName>
</protein>
<dbReference type="PANTHER" id="PTHR45569">
    <property type="entry name" value="SENSOR PROTEIN KDPD"/>
    <property type="match status" value="1"/>
</dbReference>
<dbReference type="Pfam" id="PF02518">
    <property type="entry name" value="HATPase_c"/>
    <property type="match status" value="1"/>
</dbReference>
<keyword evidence="6 13" id="KW-0812">Transmembrane</keyword>
<evidence type="ECO:0000256" key="1">
    <source>
        <dbReference type="ARBA" id="ARBA00000085"/>
    </source>
</evidence>
<comment type="catalytic activity">
    <reaction evidence="1">
        <text>ATP + protein L-histidine = ADP + protein N-phospho-L-histidine.</text>
        <dbReference type="EC" id="2.7.13.3"/>
    </reaction>
</comment>
<evidence type="ECO:0000256" key="7">
    <source>
        <dbReference type="ARBA" id="ARBA00022741"/>
    </source>
</evidence>
<dbReference type="Gene3D" id="3.30.450.40">
    <property type="match status" value="1"/>
</dbReference>
<dbReference type="GO" id="GO:0016301">
    <property type="term" value="F:kinase activity"/>
    <property type="evidence" value="ECO:0007669"/>
    <property type="project" value="UniProtKB-KW"/>
</dbReference>
<dbReference type="Pfam" id="PF02702">
    <property type="entry name" value="KdpD"/>
    <property type="match status" value="1"/>
</dbReference>
<dbReference type="RefSeq" id="WP_219800941.1">
    <property type="nucleotide sequence ID" value="NZ_CP080096.1"/>
</dbReference>
<dbReference type="Gene3D" id="3.40.50.300">
    <property type="entry name" value="P-loop containing nucleotide triphosphate hydrolases"/>
    <property type="match status" value="1"/>
</dbReference>
<evidence type="ECO:0000256" key="6">
    <source>
        <dbReference type="ARBA" id="ARBA00022692"/>
    </source>
</evidence>
<accession>A0ABX8UT83</accession>
<name>A0ABX8UT83_9BURK</name>
<dbReference type="SUPFAM" id="SSF47384">
    <property type="entry name" value="Homodimeric domain of signal transducing histidine kinase"/>
    <property type="match status" value="1"/>
</dbReference>
<dbReference type="SMART" id="SM00388">
    <property type="entry name" value="HisKA"/>
    <property type="match status" value="1"/>
</dbReference>
<dbReference type="InterPro" id="IPR036097">
    <property type="entry name" value="HisK_dim/P_sf"/>
</dbReference>
<feature type="transmembrane region" description="Helical" evidence="13">
    <location>
        <begin position="445"/>
        <end position="466"/>
    </location>
</feature>
<evidence type="ECO:0000256" key="11">
    <source>
        <dbReference type="ARBA" id="ARBA00023012"/>
    </source>
</evidence>
<evidence type="ECO:0000256" key="9">
    <source>
        <dbReference type="ARBA" id="ARBA00022840"/>
    </source>
</evidence>
<dbReference type="Gene3D" id="1.20.120.620">
    <property type="entry name" value="Backbone structure of the membrane domain of e. Coli histidine kinase receptor kdpd"/>
    <property type="match status" value="1"/>
</dbReference>
<feature type="transmembrane region" description="Helical" evidence="13">
    <location>
        <begin position="478"/>
        <end position="498"/>
    </location>
</feature>
<keyword evidence="4" id="KW-0597">Phosphoprotein</keyword>
<evidence type="ECO:0000259" key="14">
    <source>
        <dbReference type="PROSITE" id="PS50109"/>
    </source>
</evidence>
<evidence type="ECO:0000256" key="2">
    <source>
        <dbReference type="ARBA" id="ARBA00004141"/>
    </source>
</evidence>
<gene>
    <name evidence="15" type="ORF">KZJ38_31355</name>
</gene>
<dbReference type="SUPFAM" id="SSF55874">
    <property type="entry name" value="ATPase domain of HSP90 chaperone/DNA topoisomerase II/histidine kinase"/>
    <property type="match status" value="1"/>
</dbReference>
<keyword evidence="8 15" id="KW-0418">Kinase</keyword>
<evidence type="ECO:0000256" key="4">
    <source>
        <dbReference type="ARBA" id="ARBA00022553"/>
    </source>
</evidence>
<dbReference type="InterPro" id="IPR003661">
    <property type="entry name" value="HisK_dim/P_dom"/>
</dbReference>
<dbReference type="EC" id="2.7.13.3" evidence="3"/>
<dbReference type="InterPro" id="IPR052023">
    <property type="entry name" value="Histidine_kinase_KdpD"/>
</dbReference>
<evidence type="ECO:0000256" key="8">
    <source>
        <dbReference type="ARBA" id="ARBA00022777"/>
    </source>
</evidence>
<evidence type="ECO:0000256" key="13">
    <source>
        <dbReference type="SAM" id="Phobius"/>
    </source>
</evidence>
<dbReference type="Gene3D" id="3.30.565.10">
    <property type="entry name" value="Histidine kinase-like ATPase, C-terminal domain"/>
    <property type="match status" value="1"/>
</dbReference>
<keyword evidence="16" id="KW-1185">Reference proteome</keyword>
<feature type="domain" description="Histidine kinase" evidence="14">
    <location>
        <begin position="687"/>
        <end position="901"/>
    </location>
</feature>
<dbReference type="InterPro" id="IPR003594">
    <property type="entry name" value="HATPase_dom"/>
</dbReference>
<dbReference type="InterPro" id="IPR029016">
    <property type="entry name" value="GAF-like_dom_sf"/>
</dbReference>
<dbReference type="InterPro" id="IPR027417">
    <property type="entry name" value="P-loop_NTPase"/>
</dbReference>
<keyword evidence="12 13" id="KW-0472">Membrane</keyword>
<dbReference type="PROSITE" id="PS50109">
    <property type="entry name" value="HIS_KIN"/>
    <property type="match status" value="1"/>
</dbReference>
<dbReference type="InterPro" id="IPR005467">
    <property type="entry name" value="His_kinase_dom"/>
</dbReference>
<dbReference type="CDD" id="cd00075">
    <property type="entry name" value="HATPase"/>
    <property type="match status" value="1"/>
</dbReference>
<dbReference type="InterPro" id="IPR003018">
    <property type="entry name" value="GAF"/>
</dbReference>
<dbReference type="InterPro" id="IPR036890">
    <property type="entry name" value="HATPase_C_sf"/>
</dbReference>
<dbReference type="InterPro" id="IPR004358">
    <property type="entry name" value="Sig_transdc_His_kin-like_C"/>
</dbReference>
<dbReference type="InterPro" id="IPR025201">
    <property type="entry name" value="KdpD_TM"/>
</dbReference>
<keyword evidence="10 13" id="KW-1133">Transmembrane helix</keyword>
<reference evidence="15 16" key="1">
    <citation type="submission" date="2021-07" db="EMBL/GenBank/DDBJ databases">
        <title>Paraburkholderia edwinii protects Aspergillus sp. from phenazines by acting as a toxin sponge.</title>
        <authorList>
            <person name="Dahlstrom K.M."/>
            <person name="Newman D.K."/>
        </authorList>
    </citation>
    <scope>NUCLEOTIDE SEQUENCE [LARGE SCALE GENOMIC DNA]</scope>
    <source>
        <strain evidence="15 16">Pe01</strain>
    </source>
</reference>
<keyword evidence="5" id="KW-0808">Transferase</keyword>
<dbReference type="Pfam" id="PF13492">
    <property type="entry name" value="GAF_3"/>
    <property type="match status" value="1"/>
</dbReference>
<dbReference type="PRINTS" id="PR00344">
    <property type="entry name" value="BCTRLSENSOR"/>
</dbReference>
<evidence type="ECO:0000313" key="15">
    <source>
        <dbReference type="EMBL" id="QYD71512.1"/>
    </source>
</evidence>
<proteinExistence type="predicted"/>
<dbReference type="InterPro" id="IPR003852">
    <property type="entry name" value="Sig_transdc_His_kinase_KdpD_N"/>
</dbReference>
<evidence type="ECO:0000256" key="3">
    <source>
        <dbReference type="ARBA" id="ARBA00012438"/>
    </source>
</evidence>
<keyword evidence="7" id="KW-0547">Nucleotide-binding</keyword>
<dbReference type="Proteomes" id="UP000826462">
    <property type="component" value="Chromosome 2"/>
</dbReference>
<evidence type="ECO:0000256" key="12">
    <source>
        <dbReference type="ARBA" id="ARBA00023136"/>
    </source>
</evidence>
<dbReference type="SUPFAM" id="SSF52402">
    <property type="entry name" value="Adenine nucleotide alpha hydrolases-like"/>
    <property type="match status" value="1"/>
</dbReference>
<dbReference type="InterPro" id="IPR014729">
    <property type="entry name" value="Rossmann-like_a/b/a_fold"/>
</dbReference>
<dbReference type="Gene3D" id="1.10.287.130">
    <property type="match status" value="1"/>
</dbReference>
<keyword evidence="9" id="KW-0067">ATP-binding</keyword>
<dbReference type="EMBL" id="CP080096">
    <property type="protein sequence ID" value="QYD71512.1"/>
    <property type="molecule type" value="Genomic_DNA"/>
</dbReference>
<feature type="transmembrane region" description="Helical" evidence="13">
    <location>
        <begin position="400"/>
        <end position="425"/>
    </location>
</feature>
<dbReference type="CDD" id="cd00082">
    <property type="entry name" value="HisKA"/>
    <property type="match status" value="1"/>
</dbReference>